<dbReference type="InterPro" id="IPR001509">
    <property type="entry name" value="Epimerase_deHydtase"/>
</dbReference>
<dbReference type="OrthoDB" id="9801773at2"/>
<feature type="domain" description="DUF1731" evidence="3">
    <location>
        <begin position="255"/>
        <end position="300"/>
    </location>
</feature>
<name>A0A1B9DX05_9FLAO</name>
<gene>
    <name evidence="5" type="ORF">FBGL_02090</name>
    <name evidence="4" type="ORF">FGL01_30110</name>
    <name evidence="6" type="ORF">SAMN05192550_3157</name>
</gene>
<dbReference type="InterPro" id="IPR010099">
    <property type="entry name" value="SDR39U1"/>
</dbReference>
<evidence type="ECO:0000313" key="9">
    <source>
        <dbReference type="Proteomes" id="UP000321579"/>
    </source>
</evidence>
<dbReference type="GO" id="GO:0051301">
    <property type="term" value="P:cell division"/>
    <property type="evidence" value="ECO:0007669"/>
    <property type="project" value="UniProtKB-KW"/>
</dbReference>
<dbReference type="STRING" id="551990.SAMN05192550_3157"/>
<feature type="domain" description="NAD-dependent epimerase/dehydratase" evidence="2">
    <location>
        <begin position="5"/>
        <end position="227"/>
    </location>
</feature>
<dbReference type="Proteomes" id="UP000321579">
    <property type="component" value="Unassembled WGS sequence"/>
</dbReference>
<dbReference type="Gene3D" id="3.40.50.720">
    <property type="entry name" value="NAD(P)-binding Rossmann-like Domain"/>
    <property type="match status" value="1"/>
</dbReference>
<evidence type="ECO:0000313" key="5">
    <source>
        <dbReference type="EMBL" id="OCB74218.1"/>
    </source>
</evidence>
<dbReference type="Pfam" id="PF08338">
    <property type="entry name" value="DUF1731"/>
    <property type="match status" value="1"/>
</dbReference>
<dbReference type="RefSeq" id="WP_066324501.1">
    <property type="nucleotide sequence ID" value="NZ_BJVF01000010.1"/>
</dbReference>
<evidence type="ECO:0000313" key="4">
    <source>
        <dbReference type="EMBL" id="GEL12272.1"/>
    </source>
</evidence>
<proteinExistence type="inferred from homology"/>
<reference evidence="4 9" key="4">
    <citation type="submission" date="2019-07" db="EMBL/GenBank/DDBJ databases">
        <title>Whole genome shotgun sequence of Flavobacterium glycines NBRC 105008.</title>
        <authorList>
            <person name="Hosoyama A."/>
            <person name="Uohara A."/>
            <person name="Ohji S."/>
            <person name="Ichikawa N."/>
        </authorList>
    </citation>
    <scope>NUCLEOTIDE SEQUENCE [LARGE SCALE GENOMIC DNA]</scope>
    <source>
        <strain evidence="4 9">NBRC 105008</strain>
    </source>
</reference>
<dbReference type="Proteomes" id="UP000182367">
    <property type="component" value="Unassembled WGS sequence"/>
</dbReference>
<evidence type="ECO:0000313" key="7">
    <source>
        <dbReference type="Proteomes" id="UP000093226"/>
    </source>
</evidence>
<dbReference type="InterPro" id="IPR036291">
    <property type="entry name" value="NAD(P)-bd_dom_sf"/>
</dbReference>
<dbReference type="EMBL" id="FNEO01000010">
    <property type="protein sequence ID" value="SDK00877.1"/>
    <property type="molecule type" value="Genomic_DNA"/>
</dbReference>
<evidence type="ECO:0000259" key="3">
    <source>
        <dbReference type="Pfam" id="PF08338"/>
    </source>
</evidence>
<reference evidence="5" key="2">
    <citation type="submission" date="2016-03" db="EMBL/GenBank/DDBJ databases">
        <authorList>
            <person name="Ploux O."/>
        </authorList>
    </citation>
    <scope>NUCLEOTIDE SEQUENCE</scope>
    <source>
        <strain evidence="5">NBRC 105008</strain>
    </source>
</reference>
<protein>
    <submittedName>
        <fullName evidence="5">Cell division protein</fullName>
    </submittedName>
    <submittedName>
        <fullName evidence="4">NAD-dependent epimerase</fullName>
    </submittedName>
</protein>
<dbReference type="EMBL" id="LVEO01000003">
    <property type="protein sequence ID" value="OCB74218.1"/>
    <property type="molecule type" value="Genomic_DNA"/>
</dbReference>
<reference evidence="6 8" key="3">
    <citation type="submission" date="2016-10" db="EMBL/GenBank/DDBJ databases">
        <authorList>
            <person name="Varghese N."/>
            <person name="Submissions S."/>
        </authorList>
    </citation>
    <scope>NUCLEOTIDE SEQUENCE [LARGE SCALE GENOMIC DNA]</scope>
    <source>
        <strain evidence="6 8">Gm-149</strain>
    </source>
</reference>
<comment type="caution">
    <text evidence="5">The sequence shown here is derived from an EMBL/GenBank/DDBJ whole genome shotgun (WGS) entry which is preliminary data.</text>
</comment>
<dbReference type="Pfam" id="PF01370">
    <property type="entry name" value="Epimerase"/>
    <property type="match status" value="1"/>
</dbReference>
<evidence type="ECO:0000313" key="6">
    <source>
        <dbReference type="EMBL" id="SDK00877.1"/>
    </source>
</evidence>
<sequence length="304" mass="34215">MKKNVLITGGTGFVGRHLTQLLIANGFSVSVLSRNKRVNTANVFYYCWDVEKQFIEEEAIRKADYIIHLAGDSIVEKRWTKKRKASILSSRELSAQLIFDTLVKSNKKAEAFVSASAVGIYGAINGRAICTEEMQPTNDFLGLTCQKWEAAANQFEKLGIRTVKIRTGLVLGKEDGFLKKLAPVFKLRLGSVLGSGKQYMPWIHIDDLCRIYLEAIKNSTMRGAYNAAITDDTTNKTFSEVLAKIYGYSVWLPGVPSFLIKFFLGEMAKLILTGRRISNKKIKELGFEFQFNNLEEALRDCIKE</sequence>
<accession>A0A1B9DX05</accession>
<comment type="similarity">
    <text evidence="1">Belongs to the NAD(P)-dependent epimerase/dehydratase family. SDR39U1 subfamily.</text>
</comment>
<dbReference type="AlphaFoldDB" id="A0A1B9DX05"/>
<dbReference type="SUPFAM" id="SSF51735">
    <property type="entry name" value="NAD(P)-binding Rossmann-fold domains"/>
    <property type="match status" value="1"/>
</dbReference>
<keyword evidence="5" id="KW-0131">Cell cycle</keyword>
<dbReference type="PANTHER" id="PTHR11092:SF0">
    <property type="entry name" value="EPIMERASE FAMILY PROTEIN SDR39U1"/>
    <property type="match status" value="1"/>
</dbReference>
<evidence type="ECO:0000256" key="1">
    <source>
        <dbReference type="ARBA" id="ARBA00009353"/>
    </source>
</evidence>
<dbReference type="PANTHER" id="PTHR11092">
    <property type="entry name" value="SUGAR NUCLEOTIDE EPIMERASE RELATED"/>
    <property type="match status" value="1"/>
</dbReference>
<keyword evidence="8" id="KW-1185">Reference proteome</keyword>
<dbReference type="NCBIfam" id="TIGR01777">
    <property type="entry name" value="yfcH"/>
    <property type="match status" value="1"/>
</dbReference>
<evidence type="ECO:0000313" key="8">
    <source>
        <dbReference type="Proteomes" id="UP000182367"/>
    </source>
</evidence>
<dbReference type="Proteomes" id="UP000093226">
    <property type="component" value="Unassembled WGS sequence"/>
</dbReference>
<organism evidence="5 7">
    <name type="scientific">Flavobacterium glycines</name>
    <dbReference type="NCBI Taxonomy" id="551990"/>
    <lineage>
        <taxon>Bacteria</taxon>
        <taxon>Pseudomonadati</taxon>
        <taxon>Bacteroidota</taxon>
        <taxon>Flavobacteriia</taxon>
        <taxon>Flavobacteriales</taxon>
        <taxon>Flavobacteriaceae</taxon>
        <taxon>Flavobacterium</taxon>
    </lineage>
</organism>
<dbReference type="InterPro" id="IPR013549">
    <property type="entry name" value="DUF1731"/>
</dbReference>
<keyword evidence="5" id="KW-0132">Cell division</keyword>
<evidence type="ECO:0000259" key="2">
    <source>
        <dbReference type="Pfam" id="PF01370"/>
    </source>
</evidence>
<reference evidence="7" key="1">
    <citation type="submission" date="2016-03" db="EMBL/GenBank/DDBJ databases">
        <title>Draft genome sequence of Paenibacillus glacialis DSM 22343.</title>
        <authorList>
            <person name="Shin S.-K."/>
            <person name="Yi H."/>
        </authorList>
    </citation>
    <scope>NUCLEOTIDE SEQUENCE [LARGE SCALE GENOMIC DNA]</scope>
    <source>
        <strain evidence="7">NBRC 105008</strain>
    </source>
</reference>
<dbReference type="EMBL" id="BJVF01000010">
    <property type="protein sequence ID" value="GEL12272.1"/>
    <property type="molecule type" value="Genomic_DNA"/>
</dbReference>